<dbReference type="OrthoDB" id="1745225at2759"/>
<dbReference type="AlphaFoldDB" id="A0A371F724"/>
<evidence type="ECO:0000313" key="2">
    <source>
        <dbReference type="Proteomes" id="UP000257109"/>
    </source>
</evidence>
<accession>A0A371F724</accession>
<evidence type="ECO:0000313" key="1">
    <source>
        <dbReference type="EMBL" id="RDX74067.1"/>
    </source>
</evidence>
<gene>
    <name evidence="1" type="ORF">CR513_46225</name>
</gene>
<dbReference type="Proteomes" id="UP000257109">
    <property type="component" value="Unassembled WGS sequence"/>
</dbReference>
<keyword evidence="2" id="KW-1185">Reference proteome</keyword>
<name>A0A371F724_MUCPR</name>
<feature type="non-terminal residue" evidence="1">
    <location>
        <position position="1"/>
    </location>
</feature>
<proteinExistence type="predicted"/>
<organism evidence="1 2">
    <name type="scientific">Mucuna pruriens</name>
    <name type="common">Velvet bean</name>
    <name type="synonym">Dolichos pruriens</name>
    <dbReference type="NCBI Taxonomy" id="157652"/>
    <lineage>
        <taxon>Eukaryota</taxon>
        <taxon>Viridiplantae</taxon>
        <taxon>Streptophyta</taxon>
        <taxon>Embryophyta</taxon>
        <taxon>Tracheophyta</taxon>
        <taxon>Spermatophyta</taxon>
        <taxon>Magnoliopsida</taxon>
        <taxon>eudicotyledons</taxon>
        <taxon>Gunneridae</taxon>
        <taxon>Pentapetalae</taxon>
        <taxon>rosids</taxon>
        <taxon>fabids</taxon>
        <taxon>Fabales</taxon>
        <taxon>Fabaceae</taxon>
        <taxon>Papilionoideae</taxon>
        <taxon>50 kb inversion clade</taxon>
        <taxon>NPAAA clade</taxon>
        <taxon>indigoferoid/millettioid clade</taxon>
        <taxon>Phaseoleae</taxon>
        <taxon>Mucuna</taxon>
    </lineage>
</organism>
<dbReference type="EMBL" id="QJKJ01010305">
    <property type="protein sequence ID" value="RDX74067.1"/>
    <property type="molecule type" value="Genomic_DNA"/>
</dbReference>
<protein>
    <submittedName>
        <fullName evidence="1">Uncharacterized protein</fullName>
    </submittedName>
</protein>
<sequence>MAEDKFITLGPNELPNLSEETRRSIMLDKGNSNTRSAMVNQTTSDKENVVEHPSTLPLDQDIQTFSKEEMDRLQVLLNSTSKPLGSFDLTMKVSKKQLINVANGDHVPIVGSSNELTMGRTIGVVKEQGGELSRGRVCHRVITFSYSRCSRSHETTLVPEKVQISKLDVSILDNSIDEQDQLSESEVSIPDNSIENVIDDMTIALRKRKQSCVKYPLSQFVCIDHLSVQHQSFIVVIDAIKIPTSIQEALKDENYV</sequence>
<reference evidence="1" key="1">
    <citation type="submission" date="2018-05" db="EMBL/GenBank/DDBJ databases">
        <title>Draft genome of Mucuna pruriens seed.</title>
        <authorList>
            <person name="Nnadi N.E."/>
            <person name="Vos R."/>
            <person name="Hasami M.H."/>
            <person name="Devisetty U.K."/>
            <person name="Aguiy J.C."/>
        </authorList>
    </citation>
    <scope>NUCLEOTIDE SEQUENCE [LARGE SCALE GENOMIC DNA]</scope>
    <source>
        <strain evidence="1">JCA_2017</strain>
    </source>
</reference>
<comment type="caution">
    <text evidence="1">The sequence shown here is derived from an EMBL/GenBank/DDBJ whole genome shotgun (WGS) entry which is preliminary data.</text>
</comment>